<dbReference type="STRING" id="383372.Rcas_2093"/>
<comment type="subcellular location">
    <subcellularLocation>
        <location evidence="5 6">Cell membrane</location>
        <topology evidence="5 6">Multi-pass membrane protein</topology>
    </subcellularLocation>
    <subcellularLocation>
        <location evidence="1">Membrane</location>
        <topology evidence="1">Multi-pass membrane protein</topology>
    </subcellularLocation>
</comment>
<dbReference type="Proteomes" id="UP000000263">
    <property type="component" value="Chromosome"/>
</dbReference>
<comment type="catalytic activity">
    <reaction evidence="5">
        <text>a quinone + NADH + 5 H(+)(in) = a quinol + NAD(+) + 4 H(+)(out)</text>
        <dbReference type="Rhea" id="RHEA:57888"/>
        <dbReference type="ChEBI" id="CHEBI:15378"/>
        <dbReference type="ChEBI" id="CHEBI:24646"/>
        <dbReference type="ChEBI" id="CHEBI:57540"/>
        <dbReference type="ChEBI" id="CHEBI:57945"/>
        <dbReference type="ChEBI" id="CHEBI:132124"/>
    </reaction>
</comment>
<feature type="transmembrane region" description="Helical" evidence="5">
    <location>
        <begin position="236"/>
        <end position="258"/>
    </location>
</feature>
<reference evidence="7 8" key="1">
    <citation type="submission" date="2007-08" db="EMBL/GenBank/DDBJ databases">
        <title>Complete sequence of Roseiflexus castenholzii DSM 13941.</title>
        <authorList>
            <consortium name="US DOE Joint Genome Institute"/>
            <person name="Copeland A."/>
            <person name="Lucas S."/>
            <person name="Lapidus A."/>
            <person name="Barry K."/>
            <person name="Glavina del Rio T."/>
            <person name="Dalin E."/>
            <person name="Tice H."/>
            <person name="Pitluck S."/>
            <person name="Thompson L.S."/>
            <person name="Brettin T."/>
            <person name="Bruce D."/>
            <person name="Detter J.C."/>
            <person name="Han C."/>
            <person name="Tapia R."/>
            <person name="Schmutz J."/>
            <person name="Larimer F."/>
            <person name="Land M."/>
            <person name="Hauser L."/>
            <person name="Kyrpides N."/>
            <person name="Mikhailova N."/>
            <person name="Bryant D.A."/>
            <person name="Hanada S."/>
            <person name="Tsukatani Y."/>
            <person name="Richardson P."/>
        </authorList>
    </citation>
    <scope>NUCLEOTIDE SEQUENCE [LARGE SCALE GENOMIC DNA]</scope>
    <source>
        <strain evidence="8">DSM 13941 / HLO8</strain>
    </source>
</reference>
<keyword evidence="7" id="KW-0560">Oxidoreductase</keyword>
<dbReference type="AlphaFoldDB" id="A7NL09"/>
<dbReference type="OrthoDB" id="9803734at2"/>
<keyword evidence="5" id="KW-0874">Quinone</keyword>
<dbReference type="GO" id="GO:0048038">
    <property type="term" value="F:quinone binding"/>
    <property type="evidence" value="ECO:0007669"/>
    <property type="project" value="UniProtKB-KW"/>
</dbReference>
<dbReference type="eggNOG" id="COG1005">
    <property type="taxonomic scope" value="Bacteria"/>
</dbReference>
<dbReference type="PROSITE" id="PS00667">
    <property type="entry name" value="COMPLEX1_ND1_1"/>
    <property type="match status" value="1"/>
</dbReference>
<dbReference type="PANTHER" id="PTHR11432:SF3">
    <property type="entry name" value="NADH-UBIQUINONE OXIDOREDUCTASE CHAIN 1"/>
    <property type="match status" value="1"/>
</dbReference>
<accession>A7NL09</accession>
<dbReference type="GO" id="GO:0003954">
    <property type="term" value="F:NADH dehydrogenase activity"/>
    <property type="evidence" value="ECO:0007669"/>
    <property type="project" value="TreeGrafter"/>
</dbReference>
<comment type="function">
    <text evidence="5">NDH-1 shuttles electrons from NADH, via FMN and iron-sulfur (Fe-S) centers, to quinones in the respiratory chain. The immediate electron acceptor for the enzyme in this species is believed to be ubiquinone. Couples the redox reaction to proton translocation (for every two electrons transferred, four hydrogen ions are translocated across the cytoplasmic membrane), and thus conserves the redox energy in a proton gradient. This subunit may bind ubiquinone.</text>
</comment>
<evidence type="ECO:0000313" key="7">
    <source>
        <dbReference type="EMBL" id="ABU58179.1"/>
    </source>
</evidence>
<dbReference type="GO" id="GO:0016655">
    <property type="term" value="F:oxidoreductase activity, acting on NAD(P)H, quinone or similar compound as acceptor"/>
    <property type="evidence" value="ECO:0007669"/>
    <property type="project" value="UniProtKB-UniRule"/>
</dbReference>
<evidence type="ECO:0000256" key="6">
    <source>
        <dbReference type="RuleBase" id="RU000471"/>
    </source>
</evidence>
<dbReference type="PANTHER" id="PTHR11432">
    <property type="entry name" value="NADH DEHYDROGENASE SUBUNIT 1"/>
    <property type="match status" value="1"/>
</dbReference>
<evidence type="ECO:0000256" key="2">
    <source>
        <dbReference type="ARBA" id="ARBA00022692"/>
    </source>
</evidence>
<protein>
    <recommendedName>
        <fullName evidence="5">NADH-quinone oxidoreductase subunit H</fullName>
        <ecNumber evidence="5">7.1.1.-</ecNumber>
    </recommendedName>
    <alternativeName>
        <fullName evidence="5">NADH dehydrogenase I subunit H</fullName>
    </alternativeName>
    <alternativeName>
        <fullName evidence="5">NDH-1 subunit H</fullName>
    </alternativeName>
</protein>
<feature type="transmembrane region" description="Helical" evidence="5">
    <location>
        <begin position="90"/>
        <end position="112"/>
    </location>
</feature>
<evidence type="ECO:0000256" key="4">
    <source>
        <dbReference type="ARBA" id="ARBA00023136"/>
    </source>
</evidence>
<evidence type="ECO:0000256" key="3">
    <source>
        <dbReference type="ARBA" id="ARBA00022989"/>
    </source>
</evidence>
<keyword evidence="3 5" id="KW-1133">Transmembrane helix</keyword>
<dbReference type="Pfam" id="PF00146">
    <property type="entry name" value="NADHdh"/>
    <property type="match status" value="1"/>
</dbReference>
<keyword evidence="5" id="KW-0830">Ubiquinone</keyword>
<comment type="similarity">
    <text evidence="5 6">Belongs to the complex I subunit 1 family.</text>
</comment>
<feature type="transmembrane region" description="Helical" evidence="5">
    <location>
        <begin position="331"/>
        <end position="354"/>
    </location>
</feature>
<evidence type="ECO:0000313" key="8">
    <source>
        <dbReference type="Proteomes" id="UP000000263"/>
    </source>
</evidence>
<feature type="transmembrane region" description="Helical" evidence="5">
    <location>
        <begin position="288"/>
        <end position="311"/>
    </location>
</feature>
<dbReference type="HOGENOM" id="CLU_015134_0_1_0"/>
<dbReference type="KEGG" id="rca:Rcas_2093"/>
<dbReference type="InterPro" id="IPR018086">
    <property type="entry name" value="NADH_UbQ_OxRdtase_su1_CS"/>
</dbReference>
<dbReference type="HAMAP" id="MF_01350">
    <property type="entry name" value="NDH1_NuoH"/>
    <property type="match status" value="1"/>
</dbReference>
<keyword evidence="8" id="KW-1185">Reference proteome</keyword>
<dbReference type="GO" id="GO:0005886">
    <property type="term" value="C:plasma membrane"/>
    <property type="evidence" value="ECO:0007669"/>
    <property type="project" value="UniProtKB-SubCell"/>
</dbReference>
<dbReference type="EC" id="7.1.1.-" evidence="5"/>
<organism evidence="7 8">
    <name type="scientific">Roseiflexus castenholzii (strain DSM 13941 / HLO8)</name>
    <dbReference type="NCBI Taxonomy" id="383372"/>
    <lineage>
        <taxon>Bacteria</taxon>
        <taxon>Bacillati</taxon>
        <taxon>Chloroflexota</taxon>
        <taxon>Chloroflexia</taxon>
        <taxon>Chloroflexales</taxon>
        <taxon>Roseiflexineae</taxon>
        <taxon>Roseiflexaceae</taxon>
        <taxon>Roseiflexus</taxon>
    </lineage>
</organism>
<keyword evidence="2 5" id="KW-0812">Transmembrane</keyword>
<dbReference type="EMBL" id="CP000804">
    <property type="protein sequence ID" value="ABU58179.1"/>
    <property type="molecule type" value="Genomic_DNA"/>
</dbReference>
<dbReference type="InterPro" id="IPR001694">
    <property type="entry name" value="NADH_UbQ_OxRdtase_su1/FPO"/>
</dbReference>
<proteinExistence type="inferred from homology"/>
<name>A7NL09_ROSCS</name>
<feature type="transmembrane region" description="Helical" evidence="5">
    <location>
        <begin position="414"/>
        <end position="433"/>
    </location>
</feature>
<gene>
    <name evidence="5" type="primary">nuoH</name>
    <name evidence="7" type="ordered locus">Rcas_2093</name>
</gene>
<keyword evidence="5" id="KW-1278">Translocase</keyword>
<evidence type="ECO:0000256" key="1">
    <source>
        <dbReference type="ARBA" id="ARBA00004141"/>
    </source>
</evidence>
<feature type="transmembrane region" description="Helical" evidence="5">
    <location>
        <begin position="374"/>
        <end position="394"/>
    </location>
</feature>
<keyword evidence="5 6" id="KW-0520">NAD</keyword>
<comment type="subunit">
    <text evidence="5">NDH-1 is composed of 14 different subunits. Subunits NuoA, H, J, K, L, M, N constitute the membrane sector of the complex.</text>
</comment>
<keyword evidence="5" id="KW-1003">Cell membrane</keyword>
<dbReference type="GO" id="GO:0009060">
    <property type="term" value="P:aerobic respiration"/>
    <property type="evidence" value="ECO:0007669"/>
    <property type="project" value="TreeGrafter"/>
</dbReference>
<keyword evidence="4 5" id="KW-0472">Membrane</keyword>
<feature type="transmembrane region" description="Helical" evidence="5">
    <location>
        <begin position="16"/>
        <end position="44"/>
    </location>
</feature>
<feature type="transmembrane region" description="Helical" evidence="5">
    <location>
        <begin position="124"/>
        <end position="144"/>
    </location>
</feature>
<evidence type="ECO:0000256" key="5">
    <source>
        <dbReference type="HAMAP-Rule" id="MF_01350"/>
    </source>
</evidence>
<feature type="transmembrane region" description="Helical" evidence="5">
    <location>
        <begin position="165"/>
        <end position="186"/>
    </location>
</feature>
<dbReference type="RefSeq" id="WP_012120603.1">
    <property type="nucleotide sequence ID" value="NC_009767.1"/>
</dbReference>
<sequence>MTDILRSWIGSALPDWLIVLIAYLLVTVIVLFYAVGNFIVMVWAERRVVARMQDRLGPNRVGPAGLLQPIADAVKMFTKEDIVPRSADRWVHLLAPIVSLAPVAMMLAVVPWGRGWEPIDLNVALLYMVAVSAVSGVGLMMAGWGSNNKFALLGAMRAVAQLVSYEIPAVTALLTVVILAGGMSLMELPYLQAGVPVMGATILCGDPAGCSPLLYTTMTSFPGSTTEPVQALDLGLGWWVFTPVGLLGFIVFFIAALAEGERTPFDIPEADSEIVAGYMTEYSGMKFATFYIAQYILNFALSALAAVAFLGGWQGPGVAALANMGGPWVHVAAALSAFYLLAKIWLLFFVMIWLRGAFPRLRVDQLMDFAWKLLLPLVLVNIVSASLMVGLTQWTSAQWGGLISLDGVSPWQRQLIAILVTAIINIAAAYWILSINQRPAEVEWDEEGIVAP</sequence>